<evidence type="ECO:0000256" key="1">
    <source>
        <dbReference type="ARBA" id="ARBA00001782"/>
    </source>
</evidence>
<dbReference type="EC" id="5.1.3.1" evidence="7 10"/>
<evidence type="ECO:0000256" key="7">
    <source>
        <dbReference type="ARBA" id="ARBA00013188"/>
    </source>
</evidence>
<feature type="binding site" evidence="10 14">
    <location>
        <position position="6"/>
    </location>
    <ligand>
        <name>substrate</name>
    </ligand>
</feature>
<dbReference type="NCBIfam" id="TIGR01163">
    <property type="entry name" value="rpe"/>
    <property type="match status" value="1"/>
</dbReference>
<comment type="catalytic activity">
    <reaction evidence="1 10 11">
        <text>D-ribulose 5-phosphate = D-xylulose 5-phosphate</text>
        <dbReference type="Rhea" id="RHEA:13677"/>
        <dbReference type="ChEBI" id="CHEBI:57737"/>
        <dbReference type="ChEBI" id="CHEBI:58121"/>
        <dbReference type="EC" id="5.1.3.1"/>
    </reaction>
</comment>
<dbReference type="CDD" id="cd00429">
    <property type="entry name" value="RPE"/>
    <property type="match status" value="1"/>
</dbReference>
<dbReference type="STRING" id="258723.GCA_900169305_00228"/>
<dbReference type="AlphaFoldDB" id="A0A1I3VML1"/>
<dbReference type="SUPFAM" id="SSF51366">
    <property type="entry name" value="Ribulose-phoshate binding barrel"/>
    <property type="match status" value="1"/>
</dbReference>
<dbReference type="GO" id="GO:0046872">
    <property type="term" value="F:metal ion binding"/>
    <property type="evidence" value="ECO:0007669"/>
    <property type="project" value="UniProtKB-UniRule"/>
</dbReference>
<comment type="cofactor">
    <cofactor evidence="2">
        <name>Mn(2+)</name>
        <dbReference type="ChEBI" id="CHEBI:29035"/>
    </cofactor>
</comment>
<dbReference type="GO" id="GO:0019323">
    <property type="term" value="P:pentose catabolic process"/>
    <property type="evidence" value="ECO:0007669"/>
    <property type="project" value="UniProtKB-UniRule"/>
</dbReference>
<dbReference type="Pfam" id="PF00834">
    <property type="entry name" value="Ribul_P_3_epim"/>
    <property type="match status" value="1"/>
</dbReference>
<evidence type="ECO:0000256" key="5">
    <source>
        <dbReference type="ARBA" id="ARBA00001954"/>
    </source>
</evidence>
<dbReference type="EMBL" id="FOSJ01000004">
    <property type="protein sequence ID" value="SFJ96618.1"/>
    <property type="molecule type" value="Genomic_DNA"/>
</dbReference>
<dbReference type="GO" id="GO:0006098">
    <property type="term" value="P:pentose-phosphate shunt"/>
    <property type="evidence" value="ECO:0007669"/>
    <property type="project" value="UniProtKB-UniRule"/>
</dbReference>
<comment type="cofactor">
    <cofactor evidence="4">
        <name>Zn(2+)</name>
        <dbReference type="ChEBI" id="CHEBI:29105"/>
    </cofactor>
</comment>
<dbReference type="GO" id="GO:0004750">
    <property type="term" value="F:D-ribulose-phosphate 3-epimerase activity"/>
    <property type="evidence" value="ECO:0007669"/>
    <property type="project" value="UniProtKB-UniRule"/>
</dbReference>
<keyword evidence="13" id="KW-0464">Manganese</keyword>
<reference evidence="16" key="1">
    <citation type="submission" date="2016-10" db="EMBL/GenBank/DDBJ databases">
        <authorList>
            <person name="Varghese N."/>
            <person name="Submissions S."/>
        </authorList>
    </citation>
    <scope>NUCLEOTIDE SEQUENCE [LARGE SCALE GENOMIC DNA]</scope>
    <source>
        <strain evidence="16">DSM 16108</strain>
    </source>
</reference>
<keyword evidence="8 10" id="KW-0479">Metal-binding</keyword>
<keyword evidence="13" id="KW-0862">Zinc</keyword>
<sequence>MKIAPSILSADFARLKEQVSLVEQGGADWIHIDVMDGHFVPNLTFGYNVVEAIRPHTSLPLDCHLMIENPENFIEDFAKAGADYISIHFESTNHIHGALQLIRKNGVKAGIVINPGTSIEMIKPVLHMVDLVLVMTVNPGFGGQSFLNETVAKISELYQLIQKHHYEYIIEVDGGIVPETAKICKEAGAEVFVAGSYIYGSENPHEQITNLKHAVN</sequence>
<feature type="binding site" evidence="10 13">
    <location>
        <position position="31"/>
    </location>
    <ligand>
        <name>a divalent metal cation</name>
        <dbReference type="ChEBI" id="CHEBI:60240"/>
    </ligand>
</feature>
<evidence type="ECO:0000256" key="14">
    <source>
        <dbReference type="PIRSR" id="PIRSR001461-3"/>
    </source>
</evidence>
<feature type="binding site" evidence="10 13">
    <location>
        <position position="33"/>
    </location>
    <ligand>
        <name>a divalent metal cation</name>
        <dbReference type="ChEBI" id="CHEBI:60240"/>
    </ligand>
</feature>
<keyword evidence="10 11" id="KW-0119">Carbohydrate metabolism</keyword>
<comment type="similarity">
    <text evidence="6 10 11">Belongs to the ribulose-phosphate 3-epimerase family.</text>
</comment>
<feature type="binding site" evidence="10 13">
    <location>
        <position position="64"/>
    </location>
    <ligand>
        <name>a divalent metal cation</name>
        <dbReference type="ChEBI" id="CHEBI:60240"/>
    </ligand>
</feature>
<gene>
    <name evidence="10" type="primary">rpe</name>
    <name evidence="15" type="ORF">SAMN04488569_100431</name>
</gene>
<dbReference type="RefSeq" id="WP_072694658.1">
    <property type="nucleotide sequence ID" value="NZ_FOSJ01000004.1"/>
</dbReference>
<evidence type="ECO:0000256" key="8">
    <source>
        <dbReference type="ARBA" id="ARBA00022723"/>
    </source>
</evidence>
<dbReference type="InterPro" id="IPR000056">
    <property type="entry name" value="Ribul_P_3_epim-like"/>
</dbReference>
<dbReference type="NCBIfam" id="NF004076">
    <property type="entry name" value="PRK05581.1-4"/>
    <property type="match status" value="1"/>
</dbReference>
<dbReference type="InterPro" id="IPR013785">
    <property type="entry name" value="Aldolase_TIM"/>
</dbReference>
<dbReference type="Gene3D" id="3.20.20.70">
    <property type="entry name" value="Aldolase class I"/>
    <property type="match status" value="1"/>
</dbReference>
<feature type="active site" description="Proton acceptor" evidence="10 12">
    <location>
        <position position="33"/>
    </location>
</feature>
<dbReference type="PIRSF" id="PIRSF001461">
    <property type="entry name" value="RPE"/>
    <property type="match status" value="1"/>
</dbReference>
<comment type="cofactor">
    <cofactor evidence="3">
        <name>Co(2+)</name>
        <dbReference type="ChEBI" id="CHEBI:48828"/>
    </cofactor>
</comment>
<keyword evidence="13" id="KW-0170">Cobalt</keyword>
<comment type="cofactor">
    <cofactor evidence="10 13">
        <name>a divalent metal cation</name>
        <dbReference type="ChEBI" id="CHEBI:60240"/>
    </cofactor>
    <text evidence="10 13">Binds 1 divalent metal cation per subunit.</text>
</comment>
<evidence type="ECO:0000313" key="15">
    <source>
        <dbReference type="EMBL" id="SFJ96618.1"/>
    </source>
</evidence>
<keyword evidence="16" id="KW-1185">Reference proteome</keyword>
<dbReference type="PANTHER" id="PTHR11749">
    <property type="entry name" value="RIBULOSE-5-PHOSPHATE-3-EPIMERASE"/>
    <property type="match status" value="1"/>
</dbReference>
<evidence type="ECO:0000256" key="11">
    <source>
        <dbReference type="PIRNR" id="PIRNR001461"/>
    </source>
</evidence>
<dbReference type="InterPro" id="IPR026019">
    <property type="entry name" value="Ribul_P_3_epim"/>
</dbReference>
<dbReference type="Proteomes" id="UP000199589">
    <property type="component" value="Unassembled WGS sequence"/>
</dbReference>
<feature type="binding site" evidence="10 14">
    <location>
        <position position="64"/>
    </location>
    <ligand>
        <name>substrate</name>
    </ligand>
</feature>
<evidence type="ECO:0000256" key="3">
    <source>
        <dbReference type="ARBA" id="ARBA00001941"/>
    </source>
</evidence>
<feature type="active site" description="Proton donor" evidence="10 12">
    <location>
        <position position="173"/>
    </location>
</feature>
<evidence type="ECO:0000256" key="4">
    <source>
        <dbReference type="ARBA" id="ARBA00001947"/>
    </source>
</evidence>
<protein>
    <recommendedName>
        <fullName evidence="7 10">Ribulose-phosphate 3-epimerase</fullName>
        <ecNumber evidence="7 10">5.1.3.1</ecNumber>
    </recommendedName>
</protein>
<evidence type="ECO:0000256" key="13">
    <source>
        <dbReference type="PIRSR" id="PIRSR001461-2"/>
    </source>
</evidence>
<dbReference type="HAMAP" id="MF_02227">
    <property type="entry name" value="RPE"/>
    <property type="match status" value="1"/>
</dbReference>
<evidence type="ECO:0000256" key="2">
    <source>
        <dbReference type="ARBA" id="ARBA00001936"/>
    </source>
</evidence>
<keyword evidence="9 10" id="KW-0413">Isomerase</keyword>
<evidence type="ECO:0000256" key="10">
    <source>
        <dbReference type="HAMAP-Rule" id="MF_02227"/>
    </source>
</evidence>
<dbReference type="OrthoDB" id="1645589at2"/>
<dbReference type="InterPro" id="IPR011060">
    <property type="entry name" value="RibuloseP-bd_barrel"/>
</dbReference>
<proteinExistence type="inferred from homology"/>
<feature type="binding site" evidence="10 13">
    <location>
        <position position="173"/>
    </location>
    <ligand>
        <name>a divalent metal cation</name>
        <dbReference type="ChEBI" id="CHEBI:60240"/>
    </ligand>
</feature>
<evidence type="ECO:0000256" key="9">
    <source>
        <dbReference type="ARBA" id="ARBA00023235"/>
    </source>
</evidence>
<feature type="binding site" evidence="10 14">
    <location>
        <begin position="140"/>
        <end position="143"/>
    </location>
    <ligand>
        <name>substrate</name>
    </ligand>
</feature>
<comment type="cofactor">
    <cofactor evidence="5">
        <name>Fe(2+)</name>
        <dbReference type="ChEBI" id="CHEBI:29033"/>
    </cofactor>
</comment>
<comment type="function">
    <text evidence="10">Catalyzes the reversible epimerization of D-ribulose 5-phosphate to D-xylulose 5-phosphate.</text>
</comment>
<feature type="binding site" evidence="14">
    <location>
        <position position="175"/>
    </location>
    <ligand>
        <name>substrate</name>
    </ligand>
</feature>
<evidence type="ECO:0000256" key="12">
    <source>
        <dbReference type="PIRSR" id="PIRSR001461-1"/>
    </source>
</evidence>
<dbReference type="PROSITE" id="PS01086">
    <property type="entry name" value="RIBUL_P_3_EPIMER_2"/>
    <property type="match status" value="1"/>
</dbReference>
<accession>A0A1I3VML1</accession>
<feature type="binding site" evidence="10 14">
    <location>
        <begin position="195"/>
        <end position="196"/>
    </location>
    <ligand>
        <name>substrate</name>
    </ligand>
</feature>
<name>A0A1I3VML1_9LACT</name>
<dbReference type="FunFam" id="3.20.20.70:FF:000004">
    <property type="entry name" value="Ribulose-phosphate 3-epimerase"/>
    <property type="match status" value="1"/>
</dbReference>
<evidence type="ECO:0000256" key="6">
    <source>
        <dbReference type="ARBA" id="ARBA00009541"/>
    </source>
</evidence>
<dbReference type="PROSITE" id="PS01085">
    <property type="entry name" value="RIBUL_P_3_EPIMER_1"/>
    <property type="match status" value="1"/>
</dbReference>
<evidence type="ECO:0000313" key="16">
    <source>
        <dbReference type="Proteomes" id="UP000199589"/>
    </source>
</evidence>
<organism evidence="15 16">
    <name type="scientific">Marinilactibacillus piezotolerans</name>
    <dbReference type="NCBI Taxonomy" id="258723"/>
    <lineage>
        <taxon>Bacteria</taxon>
        <taxon>Bacillati</taxon>
        <taxon>Bacillota</taxon>
        <taxon>Bacilli</taxon>
        <taxon>Lactobacillales</taxon>
        <taxon>Carnobacteriaceae</taxon>
        <taxon>Marinilactibacillus</taxon>
    </lineage>
</organism>
<dbReference type="GO" id="GO:0005737">
    <property type="term" value="C:cytoplasm"/>
    <property type="evidence" value="ECO:0007669"/>
    <property type="project" value="UniProtKB-ARBA"/>
</dbReference>
<comment type="pathway">
    <text evidence="10">Carbohydrate degradation.</text>
</comment>
<feature type="binding site" evidence="10">
    <location>
        <begin position="173"/>
        <end position="175"/>
    </location>
    <ligand>
        <name>substrate</name>
    </ligand>
</feature>